<feature type="disulfide bond" evidence="26">
    <location>
        <begin position="80"/>
        <end position="92"/>
    </location>
</feature>
<dbReference type="GO" id="GO:0019031">
    <property type="term" value="C:viral envelope"/>
    <property type="evidence" value="ECO:0007669"/>
    <property type="project" value="UniProtKB-UniRule"/>
</dbReference>
<evidence type="ECO:0000256" key="24">
    <source>
        <dbReference type="ARBA" id="ARBA00023296"/>
    </source>
</evidence>
<name>A0A076VC80_9INFA</name>
<comment type="caution">
    <text evidence="26">Lacks conserved residue(s) required for the propagation of feature annotation.</text>
</comment>
<evidence type="ECO:0000256" key="17">
    <source>
        <dbReference type="ARBA" id="ARBA00022989"/>
    </source>
</evidence>
<gene>
    <name evidence="26 28" type="primary">HA</name>
</gene>
<dbReference type="InterPro" id="IPR013828">
    <property type="entry name" value="Hemagglutn_HA1_a/b_dom_sf"/>
</dbReference>
<dbReference type="EMBL" id="KM244540">
    <property type="protein sequence ID" value="AIK26600.1"/>
    <property type="molecule type" value="Viral_cRNA"/>
</dbReference>
<comment type="similarity">
    <text evidence="2 26 27">Belongs to the influenza viruses hemagglutinin family.</text>
</comment>
<keyword evidence="22 26" id="KW-1167">Clathrin- and caveolin-independent endocytosis of virus by host</keyword>
<dbReference type="GO" id="GO:0019062">
    <property type="term" value="P:virion attachment to host cell"/>
    <property type="evidence" value="ECO:0007669"/>
    <property type="project" value="UniProtKB-KW"/>
</dbReference>
<comment type="subcellular location">
    <subcellularLocation>
        <location evidence="1 26">Host apical cell membrane</location>
        <topology evidence="1 26">Single-pass type I membrane protein</topology>
    </subcellularLocation>
    <subcellularLocation>
        <location evidence="26">Virion membrane</location>
        <topology evidence="26">Single-pass type I membrane protein</topology>
    </subcellularLocation>
    <text evidence="26">Targeted to the apical plasma membrane in epithelial polarized cells through a signal present in the transmembrane domain. Associated with glycosphingolipid- and cholesterol-enriched detergent-resistant lipid rafts.</text>
</comment>
<keyword evidence="12 26" id="KW-1161">Viral attachment to host cell</keyword>
<comment type="subunit">
    <text evidence="3 26 27">Homotrimer of disulfide-linked HA1-HA2.</text>
</comment>
<dbReference type="PRINTS" id="PR00330">
    <property type="entry name" value="HEMAGGLUTN1"/>
</dbReference>
<dbReference type="GO" id="GO:0046761">
    <property type="term" value="P:viral budding from plasma membrane"/>
    <property type="evidence" value="ECO:0007669"/>
    <property type="project" value="UniProtKB-UniRule"/>
</dbReference>
<dbReference type="GO" id="GO:0039654">
    <property type="term" value="P:fusion of virus membrane with host endosome membrane"/>
    <property type="evidence" value="ECO:0007669"/>
    <property type="project" value="UniProtKB-UniRule"/>
</dbReference>
<dbReference type="FunFam" id="3.90.209.20:FF:000001">
    <property type="entry name" value="Hemagglutinin"/>
    <property type="match status" value="1"/>
</dbReference>
<keyword evidence="17 26" id="KW-1133">Transmembrane helix</keyword>
<keyword evidence="13 26" id="KW-0946">Virion</keyword>
<evidence type="ECO:0000256" key="21">
    <source>
        <dbReference type="ARBA" id="ARBA00023180"/>
    </source>
</evidence>
<evidence type="ECO:0000256" key="20">
    <source>
        <dbReference type="ARBA" id="ARBA00023157"/>
    </source>
</evidence>
<feature type="site" description="Cleavage; by host" evidence="26">
    <location>
        <begin position="345"/>
        <end position="346"/>
    </location>
</feature>
<comment type="PTM">
    <text evidence="26">Palmitoylated.</text>
</comment>
<evidence type="ECO:0000256" key="9">
    <source>
        <dbReference type="ARBA" id="ARBA00022581"/>
    </source>
</evidence>
<dbReference type="HAMAP" id="MF_04072">
    <property type="entry name" value="INFV_HEMA"/>
    <property type="match status" value="1"/>
</dbReference>
<keyword evidence="15 26" id="KW-0261">Viral envelope protein</keyword>
<dbReference type="InterPro" id="IPR008980">
    <property type="entry name" value="Capsid_hemagglutn"/>
</dbReference>
<dbReference type="InterPro" id="IPR001364">
    <property type="entry name" value="Hemagglutn_influenz_A/B"/>
</dbReference>
<keyword evidence="11 26" id="KW-0812">Transmembrane</keyword>
<evidence type="ECO:0000256" key="12">
    <source>
        <dbReference type="ARBA" id="ARBA00022804"/>
    </source>
</evidence>
<dbReference type="GO" id="GO:0046789">
    <property type="term" value="F:host cell surface receptor binding"/>
    <property type="evidence" value="ECO:0007669"/>
    <property type="project" value="UniProtKB-UniRule"/>
</dbReference>
<dbReference type="InterPro" id="IPR000149">
    <property type="entry name" value="Hemagglutn_influenz_A"/>
</dbReference>
<dbReference type="SUPFAM" id="SSF49818">
    <property type="entry name" value="Viral protein domain"/>
    <property type="match status" value="1"/>
</dbReference>
<keyword evidence="5 26" id="KW-1170">Fusion of virus membrane with host endosomal membrane</keyword>
<evidence type="ECO:0000256" key="13">
    <source>
        <dbReference type="ARBA" id="ARBA00022844"/>
    </source>
</evidence>
<comment type="function">
    <text evidence="25 27">Binds to sialic acid-containing receptors on the cell surface, bringing about the attachment of the virus particle to the cell. This attachment induces virion internalization of about two third of the virus particles through clathrin-dependent endocytosis and about one third through a clathrin- and caveolin-independent pathway. Plays a major role in the determination of host range restriction and virulence. Class I viral fusion protein. Responsible for penetration of the virus into the cell cytoplasm by mediating the fusion of the membrane of the endocytosed virus particle with the endosomal membrane. Low pH in endosomes induces an irreversible conformational change in HA2, releasing the fusion hydrophobic peptide. Several trimers are required to form a competent fusion pore.</text>
</comment>
<organism evidence="28">
    <name type="scientific">Influenza A virus</name>
    <name type="common">A/Mississippi/27/2013(H3N2)</name>
    <dbReference type="NCBI Taxonomy" id="1527472"/>
    <lineage>
        <taxon>Viruses</taxon>
        <taxon>Riboviria</taxon>
        <taxon>Orthornavirae</taxon>
        <taxon>Negarnaviricota</taxon>
        <taxon>Polyploviricotina</taxon>
        <taxon>Insthoviricetes</taxon>
        <taxon>Articulavirales</taxon>
        <taxon>Orthomyxoviridae</taxon>
        <taxon>Alphainfluenzavirus</taxon>
        <taxon>Alphainfluenzavirus influenzae</taxon>
        <taxon>Influenza A virus</taxon>
    </lineage>
</organism>
<keyword evidence="14 26" id="KW-1043">Host membrane</keyword>
<evidence type="ECO:0000256" key="14">
    <source>
        <dbReference type="ARBA" id="ARBA00022870"/>
    </source>
</evidence>
<proteinExistence type="inferred from homology"/>
<evidence type="ECO:0000256" key="16">
    <source>
        <dbReference type="ARBA" id="ARBA00022890"/>
    </source>
</evidence>
<feature type="disulfide bond" evidence="26">
    <location>
        <begin position="489"/>
        <end position="493"/>
    </location>
</feature>
<keyword evidence="9 26" id="KW-0945">Host-virus interaction</keyword>
<keyword evidence="16 26" id="KW-1164">Virus endocytosis by host</keyword>
<keyword evidence="19 26" id="KW-0564">Palmitate</keyword>
<evidence type="ECO:0000256" key="1">
    <source>
        <dbReference type="ARBA" id="ARBA00004310"/>
    </source>
</evidence>
<dbReference type="Gene3D" id="3.90.209.20">
    <property type="match status" value="1"/>
</dbReference>
<feature type="lipid moiety-binding region" description="S-palmitoyl cysteine; by host" evidence="26">
    <location>
        <position position="555"/>
    </location>
</feature>
<feature type="transmembrane region" description="Helical" evidence="26">
    <location>
        <begin position="530"/>
        <end position="555"/>
    </location>
</feature>
<evidence type="ECO:0000256" key="26">
    <source>
        <dbReference type="HAMAP-Rule" id="MF_04072"/>
    </source>
</evidence>
<feature type="disulfide bond" evidence="26">
    <location>
        <begin position="297"/>
        <end position="321"/>
    </location>
</feature>
<keyword evidence="20 26" id="KW-1015">Disulfide bond</keyword>
<evidence type="ECO:0000256" key="19">
    <source>
        <dbReference type="ARBA" id="ARBA00023139"/>
    </source>
</evidence>
<evidence type="ECO:0000256" key="7">
    <source>
        <dbReference type="ARBA" id="ARBA00022546"/>
    </source>
</evidence>
<comment type="PTM">
    <text evidence="26">In natural infection, inactive HA is matured into HA1 and HA2 outside the cell by one or more trypsin-like, arginine-specific endoprotease secreted by the bronchial epithelial cells. One identified protease that may be involved in this process is secreted in lungs by club cells.</text>
</comment>
<keyword evidence="18 26" id="KW-0472">Membrane</keyword>
<sequence length="570" mass="64227" precursor="true">MKTIIALSYILCLVFAQKLPPYGNSTATLCLGHHALPNGTIVKTITNDRIEVTNATELVQNSSIGEICDSPHQILDGENCTLIDALLGDPQCDGFQNKKWDLFVERSKAYSNCYPYDVPDYASLRSLVASSGTLEFNNESFNWTGVTQNGTSSACIRRSNSSFFSRLNWLTHLNFKYPALNVTMPNNEQFDKLYIWGVHHPGTDKDQIFLYAQSSGRITVSTKRSQQAVIPNIGSRPRIRNIPSRISIYWTIVKPGDILLINSTGNLIAPRGYFKIRSGKSSIMRSDAPIGKCKSECITPNGSIPNDKPFQNVNRITYGACPRYVKQSTLKLATGMRNVPEKQTRGIFGAIAGFIENGWEGMVDGWYGFRHQNSEGRGQAADLKSTQAAIDQINGKLNRLIGKTNEKFHQIEKEFSEVEGRIQDLEKYVEDTKIDLWSYNAELLVALENQHTIDLTDSEMNKLFEKTKKQLRENAEDMGNGCFKIYHKCDNACIGSIRNGTYDHNVYRDEALNNRFQIKGVELKSGYKDWILWISFAISCFLLCVALKGFIMWACQKGNIRCNIRCNICI</sequence>
<evidence type="ECO:0000313" key="28">
    <source>
        <dbReference type="EMBL" id="AIK26600.1"/>
    </source>
</evidence>
<evidence type="ECO:0000256" key="25">
    <source>
        <dbReference type="ARBA" id="ARBA00059860"/>
    </source>
</evidence>
<evidence type="ECO:0000256" key="22">
    <source>
        <dbReference type="ARBA" id="ARBA00023261"/>
    </source>
</evidence>
<keyword evidence="23 26" id="KW-0449">Lipoprotein</keyword>
<evidence type="ECO:0000256" key="27">
    <source>
        <dbReference type="RuleBase" id="RU003324"/>
    </source>
</evidence>
<dbReference type="GO" id="GO:0019064">
    <property type="term" value="P:fusion of virus membrane with host plasma membrane"/>
    <property type="evidence" value="ECO:0007669"/>
    <property type="project" value="InterPro"/>
</dbReference>
<keyword evidence="6 26" id="KW-1032">Host cell membrane</keyword>
<keyword evidence="4 26" id="KW-1168">Fusion of virus membrane with host membrane</keyword>
<reference evidence="28" key="1">
    <citation type="journal article" date="2015" name="Virology">
        <title>Detection of influenza antigenic variants directly from clinical samples using polyclonal antibody based proximity ligation assays.</title>
        <authorList>
            <person name="Martin B.E."/>
            <person name="Jia K."/>
            <person name="Sun H."/>
            <person name="Ye J."/>
            <person name="Hall C."/>
            <person name="Ware D."/>
            <person name="Wan X.F."/>
        </authorList>
    </citation>
    <scope>NUCLEOTIDE SEQUENCE</scope>
    <source>
        <strain evidence="28">A/Mississippi/27/2013</strain>
    </source>
</reference>
<keyword evidence="21 26" id="KW-0325">Glycoprotein</keyword>
<evidence type="ECO:0000256" key="11">
    <source>
        <dbReference type="ARBA" id="ARBA00022692"/>
    </source>
</evidence>
<keyword evidence="10 26" id="KW-1162">Viral penetration into host cytoplasm</keyword>
<evidence type="ECO:0000256" key="2">
    <source>
        <dbReference type="ARBA" id="ARBA00006321"/>
    </source>
</evidence>
<evidence type="ECO:0000256" key="23">
    <source>
        <dbReference type="ARBA" id="ARBA00023288"/>
    </source>
</evidence>
<accession>A0A076VC80</accession>
<keyword evidence="24 26" id="KW-1160">Virus entry into host cell</keyword>
<keyword evidence="7 26" id="KW-0348">Hemagglutinin</keyword>
<evidence type="ECO:0000256" key="8">
    <source>
        <dbReference type="ARBA" id="ARBA00022570"/>
    </source>
</evidence>
<keyword evidence="26" id="KW-0732">Signal</keyword>
<evidence type="ECO:0000256" key="6">
    <source>
        <dbReference type="ARBA" id="ARBA00022511"/>
    </source>
</evidence>
<evidence type="ECO:0000256" key="18">
    <source>
        <dbReference type="ARBA" id="ARBA00023136"/>
    </source>
</evidence>
<dbReference type="FunFam" id="3.90.20.10:FF:000001">
    <property type="entry name" value="Hemagglutinin"/>
    <property type="match status" value="1"/>
</dbReference>
<evidence type="ECO:0000256" key="5">
    <source>
        <dbReference type="ARBA" id="ARBA00022510"/>
    </source>
</evidence>
<dbReference type="GO" id="GO:0020002">
    <property type="term" value="C:host cell plasma membrane"/>
    <property type="evidence" value="ECO:0007669"/>
    <property type="project" value="UniProtKB-SubCell"/>
</dbReference>
<dbReference type="SUPFAM" id="SSF58064">
    <property type="entry name" value="Influenza hemagglutinin (stalk)"/>
    <property type="match status" value="1"/>
</dbReference>
<evidence type="ECO:0000256" key="15">
    <source>
        <dbReference type="ARBA" id="ARBA00022879"/>
    </source>
</evidence>
<feature type="lipid moiety-binding region" description="S-palmitoyl cysteine; by host" evidence="26">
    <location>
        <position position="562"/>
    </location>
</feature>
<comment type="function">
    <text evidence="26">Binds to sialic acid-containing receptors on the cell surface, bringing about the attachment of the virus particle to the cell. This attachment induces virion internalization either through clathrin-dependent endocytosis or through clathrin- and caveolin-independent pathway. Plays a major role in the determination of host range restriction and virulence. Class I viral fusion protein. Responsible for penetration of the virus into the cell cytoplasm by mediating the fusion of the membrane of the endocytosed virus particle with the endosomal membrane. Low pH in endosomes induces an irreversible conformational change in HA2, releasing the fusion hydrophobic peptide. Several trimers are required to form a competent fusion pore.</text>
</comment>
<dbReference type="Pfam" id="PF00509">
    <property type="entry name" value="Hemagglutinin"/>
    <property type="match status" value="1"/>
</dbReference>
<protein>
    <recommendedName>
        <fullName evidence="26">Hemagglutinin</fullName>
    </recommendedName>
    <component>
        <recommendedName>
            <fullName evidence="26">Hemagglutinin HA1 chain</fullName>
        </recommendedName>
    </component>
    <component>
        <recommendedName>
            <fullName evidence="26">Hemagglutinin HA2 chain</fullName>
        </recommendedName>
    </component>
</protein>
<dbReference type="Gene3D" id="3.90.20.10">
    <property type="match status" value="1"/>
</dbReference>
<keyword evidence="8 26" id="KW-1165">Clathrin-mediated endocytosis of virus by host</keyword>
<dbReference type="PRINTS" id="PR00329">
    <property type="entry name" value="HEMAGGLUTN12"/>
</dbReference>
<evidence type="ECO:0000256" key="10">
    <source>
        <dbReference type="ARBA" id="ARBA00022595"/>
    </source>
</evidence>
<dbReference type="GO" id="GO:0055036">
    <property type="term" value="C:virion membrane"/>
    <property type="evidence" value="ECO:0007669"/>
    <property type="project" value="UniProtKB-SubCell"/>
</dbReference>
<dbReference type="GO" id="GO:0075512">
    <property type="term" value="P:clathrin-dependent endocytosis of virus by host cell"/>
    <property type="evidence" value="ECO:0007669"/>
    <property type="project" value="UniProtKB-UniRule"/>
</dbReference>
<evidence type="ECO:0000256" key="4">
    <source>
        <dbReference type="ARBA" id="ARBA00022506"/>
    </source>
</evidence>
<dbReference type="GO" id="GO:0016020">
    <property type="term" value="C:membrane"/>
    <property type="evidence" value="ECO:0007669"/>
    <property type="project" value="UniProtKB-UniRule"/>
</dbReference>
<evidence type="ECO:0000256" key="3">
    <source>
        <dbReference type="ARBA" id="ARBA00011292"/>
    </source>
</evidence>